<comment type="caution">
    <text evidence="6">The sequence shown here is derived from an EMBL/GenBank/DDBJ whole genome shotgun (WGS) entry which is preliminary data.</text>
</comment>
<dbReference type="PROSITE" id="PS00647">
    <property type="entry name" value="THYMID_PHOSPHORYLASE"/>
    <property type="match status" value="1"/>
</dbReference>
<dbReference type="InterPro" id="IPR000053">
    <property type="entry name" value="Thymidine/pyrmidine_PPase"/>
</dbReference>
<dbReference type="AlphaFoldDB" id="A0A6M2BM87"/>
<dbReference type="InterPro" id="IPR017459">
    <property type="entry name" value="Glycosyl_Trfase_fam3_N_dom"/>
</dbReference>
<accession>A0A6M2BM87</accession>
<reference evidence="6 7" key="1">
    <citation type="journal article" date="2014" name="Int. J. Syst. Evol. Microbiol.">
        <title>Solimonas terrae sp. nov., isolated from soil.</title>
        <authorList>
            <person name="Kim S.J."/>
            <person name="Moon J.Y."/>
            <person name="Weon H.Y."/>
            <person name="Ahn J.H."/>
            <person name="Chen W.M."/>
            <person name="Kwon S.W."/>
        </authorList>
    </citation>
    <scope>NUCLEOTIDE SEQUENCE [LARGE SCALE GENOMIC DNA]</scope>
    <source>
        <strain evidence="6 7">KIS83-12</strain>
    </source>
</reference>
<evidence type="ECO:0000256" key="3">
    <source>
        <dbReference type="ARBA" id="ARBA00048550"/>
    </source>
</evidence>
<dbReference type="SUPFAM" id="SSF47648">
    <property type="entry name" value="Nucleoside phosphorylase/phosphoribosyltransferase N-terminal domain"/>
    <property type="match status" value="1"/>
</dbReference>
<dbReference type="SMART" id="SM00941">
    <property type="entry name" value="PYNP_C"/>
    <property type="match status" value="1"/>
</dbReference>
<dbReference type="GO" id="GO:0005829">
    <property type="term" value="C:cytosol"/>
    <property type="evidence" value="ECO:0007669"/>
    <property type="project" value="TreeGrafter"/>
</dbReference>
<dbReference type="NCBIfam" id="TIGR02645">
    <property type="entry name" value="ARCH_P_rylase"/>
    <property type="match status" value="1"/>
</dbReference>
<keyword evidence="7" id="KW-1185">Reference proteome</keyword>
<keyword evidence="1 4" id="KW-0328">Glycosyltransferase</keyword>
<dbReference type="Pfam" id="PF07831">
    <property type="entry name" value="PYNP_C"/>
    <property type="match status" value="1"/>
</dbReference>
<dbReference type="InterPro" id="IPR000312">
    <property type="entry name" value="Glycosyl_Trfase_fam3"/>
</dbReference>
<dbReference type="SUPFAM" id="SSF54680">
    <property type="entry name" value="Pyrimidine nucleoside phosphorylase C-terminal domain"/>
    <property type="match status" value="1"/>
</dbReference>
<dbReference type="NCBIfam" id="NF003338">
    <property type="entry name" value="PRK04350.1"/>
    <property type="match status" value="1"/>
</dbReference>
<protein>
    <recommendedName>
        <fullName evidence="4">Putative thymidine phosphorylase</fullName>
        <ecNumber evidence="4">2.4.2.4</ecNumber>
    </recommendedName>
    <alternativeName>
        <fullName evidence="4">TdRPase</fullName>
    </alternativeName>
</protein>
<dbReference type="SUPFAM" id="SSF52418">
    <property type="entry name" value="Nucleoside phosphorylase/phosphoribosyltransferase catalytic domain"/>
    <property type="match status" value="1"/>
</dbReference>
<dbReference type="InterPro" id="IPR036566">
    <property type="entry name" value="PYNP-like_C_sf"/>
</dbReference>
<dbReference type="GO" id="GO:0006213">
    <property type="term" value="P:pyrimidine nucleoside metabolic process"/>
    <property type="evidence" value="ECO:0007669"/>
    <property type="project" value="InterPro"/>
</dbReference>
<dbReference type="GO" id="GO:0009032">
    <property type="term" value="F:thymidine phosphorylase activity"/>
    <property type="evidence" value="ECO:0007669"/>
    <property type="project" value="UniProtKB-UniRule"/>
</dbReference>
<dbReference type="Pfam" id="PF00591">
    <property type="entry name" value="Glycos_transf_3"/>
    <property type="match status" value="1"/>
</dbReference>
<dbReference type="GO" id="GO:0004645">
    <property type="term" value="F:1,4-alpha-oligoglucan phosphorylase activity"/>
    <property type="evidence" value="ECO:0007669"/>
    <property type="project" value="InterPro"/>
</dbReference>
<dbReference type="Gene3D" id="1.20.970.50">
    <property type="match status" value="1"/>
</dbReference>
<dbReference type="EC" id="2.4.2.4" evidence="4"/>
<name>A0A6M2BM87_9GAMM</name>
<evidence type="ECO:0000256" key="1">
    <source>
        <dbReference type="ARBA" id="ARBA00022676"/>
    </source>
</evidence>
<dbReference type="InterPro" id="IPR035902">
    <property type="entry name" value="Nuc_phospho_transferase"/>
</dbReference>
<dbReference type="Gene3D" id="3.40.1030.10">
    <property type="entry name" value="Nucleoside phosphorylase/phosphoribosyltransferase catalytic domain"/>
    <property type="match status" value="1"/>
</dbReference>
<dbReference type="InterPro" id="IPR013466">
    <property type="entry name" value="Thymidine/AMP_Pase"/>
</dbReference>
<dbReference type="InterPro" id="IPR017872">
    <property type="entry name" value="Pyrmidine_PPase_CS"/>
</dbReference>
<evidence type="ECO:0000259" key="5">
    <source>
        <dbReference type="SMART" id="SM00941"/>
    </source>
</evidence>
<dbReference type="HAMAP" id="MF_00703">
    <property type="entry name" value="Thymid_phosp_2"/>
    <property type="match status" value="1"/>
</dbReference>
<proteinExistence type="inferred from homology"/>
<dbReference type="GO" id="GO:0006206">
    <property type="term" value="P:pyrimidine nucleobase metabolic process"/>
    <property type="evidence" value="ECO:0007669"/>
    <property type="project" value="InterPro"/>
</dbReference>
<dbReference type="Pfam" id="PF02885">
    <property type="entry name" value="Glycos_trans_3N"/>
    <property type="match status" value="1"/>
</dbReference>
<keyword evidence="2 4" id="KW-0808">Transferase</keyword>
<comment type="catalytic activity">
    <reaction evidence="3 4">
        <text>thymidine + phosphate = 2-deoxy-alpha-D-ribose 1-phosphate + thymine</text>
        <dbReference type="Rhea" id="RHEA:16037"/>
        <dbReference type="ChEBI" id="CHEBI:17748"/>
        <dbReference type="ChEBI" id="CHEBI:17821"/>
        <dbReference type="ChEBI" id="CHEBI:43474"/>
        <dbReference type="ChEBI" id="CHEBI:57259"/>
        <dbReference type="EC" id="2.4.2.4"/>
    </reaction>
</comment>
<dbReference type="Gene3D" id="3.90.1170.30">
    <property type="entry name" value="Pyrimidine nucleoside phosphorylase-like, C-terminal domain"/>
    <property type="match status" value="1"/>
</dbReference>
<feature type="domain" description="Pyrimidine nucleoside phosphorylase C-terminal" evidence="5">
    <location>
        <begin position="429"/>
        <end position="496"/>
    </location>
</feature>
<dbReference type="InterPro" id="IPR036320">
    <property type="entry name" value="Glycosyl_Trfase_fam3_N_dom_sf"/>
</dbReference>
<evidence type="ECO:0000313" key="6">
    <source>
        <dbReference type="EMBL" id="NGY03209.1"/>
    </source>
</evidence>
<sequence>MELKRAASANAVQAPFANRLRAHRFGVDTYQEPVVFLRADAPICRSEGFESQSRVKLEIGARSLVATLYTVDAPLLDDTQAGLSEAAWNALAAHEGAEVVISHPEPVESFAAVRGKVYGRSFSDDGIDAIIRDISAGRYSGLELAAFITACGGSKLSHDETIALTRAMTDSGQRLRWAAPLVLDKHCVGGLPGNRTTPIVVAIVAACGLMIPKTSSRAITSPAGTADTMEMLAPVALDVASMRRVVEREGGCVVWGGGMALSPVDDMLIRVERPLDFDSAGQLVASILSKKLAAGSNSLLVEIPVGPTAKLRSTQAADEIAQRLQAVGDALGLATRIMQTDGLQPVGRGIGPALEAIDVLAVLRNAADAPADLRERALRLAGALLEMGGRSAAGDGVALARATLGSGAAMRQPPMASYRKVFVAAQGGAITAIDNRRLARIAKLAGAPRAPAAGVELHRHLGSRVERGEPLFTLHAESPGELAYASAYADSHGDVFTFDTEST</sequence>
<organism evidence="6 7">
    <name type="scientific">Solimonas terrae</name>
    <dbReference type="NCBI Taxonomy" id="1396819"/>
    <lineage>
        <taxon>Bacteria</taxon>
        <taxon>Pseudomonadati</taxon>
        <taxon>Pseudomonadota</taxon>
        <taxon>Gammaproteobacteria</taxon>
        <taxon>Nevskiales</taxon>
        <taxon>Nevskiaceae</taxon>
        <taxon>Solimonas</taxon>
    </lineage>
</organism>
<dbReference type="PANTHER" id="PTHR10515">
    <property type="entry name" value="THYMIDINE PHOSPHORYLASE"/>
    <property type="match status" value="1"/>
</dbReference>
<comment type="similarity">
    <text evidence="4">Belongs to the thymidine/pyrimidine-nucleoside phosphorylase family. Type 2 subfamily.</text>
</comment>
<evidence type="ECO:0000256" key="4">
    <source>
        <dbReference type="HAMAP-Rule" id="MF_00703"/>
    </source>
</evidence>
<dbReference type="PANTHER" id="PTHR10515:SF0">
    <property type="entry name" value="THYMIDINE PHOSPHORYLASE"/>
    <property type="match status" value="1"/>
</dbReference>
<dbReference type="InterPro" id="IPR013102">
    <property type="entry name" value="PYNP_C"/>
</dbReference>
<gene>
    <name evidence="6" type="ORF">G7Y85_00375</name>
</gene>
<dbReference type="InterPro" id="IPR028579">
    <property type="entry name" value="Thym_Pase_Put"/>
</dbReference>
<evidence type="ECO:0000313" key="7">
    <source>
        <dbReference type="Proteomes" id="UP000472676"/>
    </source>
</evidence>
<evidence type="ECO:0000256" key="2">
    <source>
        <dbReference type="ARBA" id="ARBA00022679"/>
    </source>
</evidence>
<dbReference type="Proteomes" id="UP000472676">
    <property type="component" value="Unassembled WGS sequence"/>
</dbReference>
<dbReference type="EMBL" id="JAAMOW010000001">
    <property type="protein sequence ID" value="NGY03209.1"/>
    <property type="molecule type" value="Genomic_DNA"/>
</dbReference>